<proteinExistence type="predicted"/>
<dbReference type="KEGG" id="aser:Asera_05320"/>
<organism evidence="1 2">
    <name type="scientific">Actinocatenispora sera</name>
    <dbReference type="NCBI Taxonomy" id="390989"/>
    <lineage>
        <taxon>Bacteria</taxon>
        <taxon>Bacillati</taxon>
        <taxon>Actinomycetota</taxon>
        <taxon>Actinomycetes</taxon>
        <taxon>Micromonosporales</taxon>
        <taxon>Micromonosporaceae</taxon>
        <taxon>Actinocatenispora</taxon>
    </lineage>
</organism>
<evidence type="ECO:0000313" key="1">
    <source>
        <dbReference type="EMBL" id="BCJ26424.1"/>
    </source>
</evidence>
<dbReference type="AlphaFoldDB" id="A0A810KTU8"/>
<name>A0A810KTU8_9ACTN</name>
<keyword evidence="2" id="KW-1185">Reference proteome</keyword>
<sequence>MGAGLSAILREYREMTGNPSDRDLAVLSRVGRPMRRANFRKRVWRPALVRAGLLGAVTETTDGRWRAEWPAADGIEGRPR</sequence>
<evidence type="ECO:0000313" key="2">
    <source>
        <dbReference type="Proteomes" id="UP000680750"/>
    </source>
</evidence>
<reference evidence="1" key="1">
    <citation type="submission" date="2020-08" db="EMBL/GenBank/DDBJ databases">
        <title>Whole genome shotgun sequence of Actinocatenispora sera NBRC 101916.</title>
        <authorList>
            <person name="Komaki H."/>
            <person name="Tamura T."/>
        </authorList>
    </citation>
    <scope>NUCLEOTIDE SEQUENCE</scope>
    <source>
        <strain evidence="1">NBRC 101916</strain>
    </source>
</reference>
<protein>
    <submittedName>
        <fullName evidence="1">Uncharacterized protein</fullName>
    </submittedName>
</protein>
<accession>A0A810KTU8</accession>
<gene>
    <name evidence="1" type="ORF">Asera_05320</name>
</gene>
<dbReference type="EMBL" id="AP023354">
    <property type="protein sequence ID" value="BCJ26424.1"/>
    <property type="molecule type" value="Genomic_DNA"/>
</dbReference>
<dbReference type="Proteomes" id="UP000680750">
    <property type="component" value="Chromosome"/>
</dbReference>